<protein>
    <submittedName>
        <fullName evidence="1">Uncharacterized protein</fullName>
    </submittedName>
</protein>
<accession>A0A4C1VQD5</accession>
<keyword evidence="2" id="KW-1185">Reference proteome</keyword>
<dbReference type="EMBL" id="BGZK01000374">
    <property type="protein sequence ID" value="GBP40005.1"/>
    <property type="molecule type" value="Genomic_DNA"/>
</dbReference>
<dbReference type="Proteomes" id="UP000299102">
    <property type="component" value="Unassembled WGS sequence"/>
</dbReference>
<gene>
    <name evidence="1" type="ORF">EVAR_39234_1</name>
</gene>
<proteinExistence type="predicted"/>
<dbReference type="AlphaFoldDB" id="A0A4C1VQD5"/>
<name>A0A4C1VQD5_EUMVA</name>
<sequence>MRLFGTERSGRAPHDATSAAALNENIALLARVSVPFAVTSTLSWSQLGKCIVAKRNMTIGTLLSMSKVRRFLMLLCMHSDLLRRKDPKTTDTISTYLQKPDISKRVGRDQSTVAAMPPAIRLSALAVAELEPRIAPRAK</sequence>
<organism evidence="1 2">
    <name type="scientific">Eumeta variegata</name>
    <name type="common">Bagworm moth</name>
    <name type="synonym">Eumeta japonica</name>
    <dbReference type="NCBI Taxonomy" id="151549"/>
    <lineage>
        <taxon>Eukaryota</taxon>
        <taxon>Metazoa</taxon>
        <taxon>Ecdysozoa</taxon>
        <taxon>Arthropoda</taxon>
        <taxon>Hexapoda</taxon>
        <taxon>Insecta</taxon>
        <taxon>Pterygota</taxon>
        <taxon>Neoptera</taxon>
        <taxon>Endopterygota</taxon>
        <taxon>Lepidoptera</taxon>
        <taxon>Glossata</taxon>
        <taxon>Ditrysia</taxon>
        <taxon>Tineoidea</taxon>
        <taxon>Psychidae</taxon>
        <taxon>Oiketicinae</taxon>
        <taxon>Eumeta</taxon>
    </lineage>
</organism>
<evidence type="ECO:0000313" key="2">
    <source>
        <dbReference type="Proteomes" id="UP000299102"/>
    </source>
</evidence>
<evidence type="ECO:0000313" key="1">
    <source>
        <dbReference type="EMBL" id="GBP40005.1"/>
    </source>
</evidence>
<comment type="caution">
    <text evidence="1">The sequence shown here is derived from an EMBL/GenBank/DDBJ whole genome shotgun (WGS) entry which is preliminary data.</text>
</comment>
<reference evidence="1 2" key="1">
    <citation type="journal article" date="2019" name="Commun. Biol.">
        <title>The bagworm genome reveals a unique fibroin gene that provides high tensile strength.</title>
        <authorList>
            <person name="Kono N."/>
            <person name="Nakamura H."/>
            <person name="Ohtoshi R."/>
            <person name="Tomita M."/>
            <person name="Numata K."/>
            <person name="Arakawa K."/>
        </authorList>
    </citation>
    <scope>NUCLEOTIDE SEQUENCE [LARGE SCALE GENOMIC DNA]</scope>
</reference>